<proteinExistence type="predicted"/>
<reference evidence="1 2" key="1">
    <citation type="submission" date="2018-10" db="EMBL/GenBank/DDBJ databases">
        <authorList>
            <person name="Ekblom R."/>
            <person name="Jareborg N."/>
        </authorList>
    </citation>
    <scope>NUCLEOTIDE SEQUENCE [LARGE SCALE GENOMIC DNA]</scope>
    <source>
        <tissue evidence="1">Muscle</tissue>
    </source>
</reference>
<accession>A0A9X9M0E7</accession>
<dbReference type="Proteomes" id="UP000269945">
    <property type="component" value="Unassembled WGS sequence"/>
</dbReference>
<gene>
    <name evidence="1" type="ORF">BN2614_LOCUS1</name>
</gene>
<protein>
    <submittedName>
        <fullName evidence="1">Uncharacterized protein</fullName>
    </submittedName>
</protein>
<comment type="caution">
    <text evidence="1">The sequence shown here is derived from an EMBL/GenBank/DDBJ whole genome shotgun (WGS) entry which is preliminary data.</text>
</comment>
<evidence type="ECO:0000313" key="1">
    <source>
        <dbReference type="EMBL" id="VCX10691.1"/>
    </source>
</evidence>
<dbReference type="AlphaFoldDB" id="A0A9X9M0E7"/>
<keyword evidence="2" id="KW-1185">Reference proteome</keyword>
<evidence type="ECO:0000313" key="2">
    <source>
        <dbReference type="Proteomes" id="UP000269945"/>
    </source>
</evidence>
<organism evidence="1 2">
    <name type="scientific">Gulo gulo</name>
    <name type="common">Wolverine</name>
    <name type="synonym">Gluton</name>
    <dbReference type="NCBI Taxonomy" id="48420"/>
    <lineage>
        <taxon>Eukaryota</taxon>
        <taxon>Metazoa</taxon>
        <taxon>Chordata</taxon>
        <taxon>Craniata</taxon>
        <taxon>Vertebrata</taxon>
        <taxon>Euteleostomi</taxon>
        <taxon>Mammalia</taxon>
        <taxon>Eutheria</taxon>
        <taxon>Laurasiatheria</taxon>
        <taxon>Carnivora</taxon>
        <taxon>Caniformia</taxon>
        <taxon>Musteloidea</taxon>
        <taxon>Mustelidae</taxon>
        <taxon>Guloninae</taxon>
        <taxon>Gulo</taxon>
    </lineage>
</organism>
<sequence length="26" mass="2972">MALHYPIEVGLNKVTKNLSKQMYSCC</sequence>
<dbReference type="EMBL" id="CYRY02034301">
    <property type="protein sequence ID" value="VCX10691.1"/>
    <property type="molecule type" value="Genomic_DNA"/>
</dbReference>
<name>A0A9X9M0E7_GULGU</name>